<proteinExistence type="predicted"/>
<keyword evidence="4" id="KW-1185">Reference proteome</keyword>
<keyword evidence="1" id="KW-1133">Transmembrane helix</keyword>
<keyword evidence="1" id="KW-0472">Membrane</keyword>
<evidence type="ECO:0000313" key="4">
    <source>
        <dbReference type="Proteomes" id="UP001176059"/>
    </source>
</evidence>
<comment type="caution">
    <text evidence="3">The sequence shown here is derived from an EMBL/GenBank/DDBJ whole genome shotgun (WGS) entry which is preliminary data.</text>
</comment>
<evidence type="ECO:0000256" key="1">
    <source>
        <dbReference type="SAM" id="Phobius"/>
    </source>
</evidence>
<reference evidence="3" key="1">
    <citation type="submission" date="2022-08" db="EMBL/GenBank/DDBJ databases">
        <authorList>
            <consortium name="DOE Joint Genome Institute"/>
            <person name="Min B."/>
            <person name="Sierra-Patev S."/>
            <person name="Naranjo-Ortiz M."/>
            <person name="Looney B."/>
            <person name="Konkel Z."/>
            <person name="Slot J.C."/>
            <person name="Sakamoto Y."/>
            <person name="Steenwyk J.L."/>
            <person name="Rokas A."/>
            <person name="Carro J."/>
            <person name="Camarero S."/>
            <person name="Ferreira P."/>
            <person name="Molpeceres G."/>
            <person name="Ruiz-duenas F.J."/>
            <person name="Serrano A."/>
            <person name="Henrissat B."/>
            <person name="Drula E."/>
            <person name="Hughes K.W."/>
            <person name="Mata J.L."/>
            <person name="Ishikawa N.K."/>
            <person name="Vargas-Isla R."/>
            <person name="Ushijima S."/>
            <person name="Smith C.A."/>
            <person name="Ahrendt S."/>
            <person name="Andreopoulos W."/>
            <person name="He G."/>
            <person name="LaButti K."/>
            <person name="Lipzen A."/>
            <person name="Ng V."/>
            <person name="Riley R."/>
            <person name="Sandor L."/>
            <person name="Barry K."/>
            <person name="Martinez A.T."/>
            <person name="Xiao Y."/>
            <person name="Gibbons J.G."/>
            <person name="Terashima K."/>
            <person name="Hibbett D.S."/>
            <person name="Grigoriev I.V."/>
        </authorList>
    </citation>
    <scope>NUCLEOTIDE SEQUENCE</scope>
    <source>
        <strain evidence="3">ET3784</strain>
    </source>
</reference>
<dbReference type="EMBL" id="JANVFO010000028">
    <property type="protein sequence ID" value="KAJ3731810.1"/>
    <property type="molecule type" value="Genomic_DNA"/>
</dbReference>
<feature type="transmembrane region" description="Helical" evidence="1">
    <location>
        <begin position="64"/>
        <end position="83"/>
    </location>
</feature>
<keyword evidence="1" id="KW-0812">Transmembrane</keyword>
<feature type="domain" description="DUF8040" evidence="2">
    <location>
        <begin position="8"/>
        <end position="52"/>
    </location>
</feature>
<dbReference type="Proteomes" id="UP001176059">
    <property type="component" value="Unassembled WGS sequence"/>
</dbReference>
<accession>A0AA38JJK0</accession>
<dbReference type="Pfam" id="PF26138">
    <property type="entry name" value="DUF8040"/>
    <property type="match status" value="1"/>
</dbReference>
<evidence type="ECO:0000313" key="3">
    <source>
        <dbReference type="EMBL" id="KAJ3731810.1"/>
    </source>
</evidence>
<sequence length="106" mass="11635">MWTVRLLSRHILLEEKIAIFLYTCVTGLSVCHVSEQFQCSNDTIAKYFKQGLTGSVVSTSNVEVLMVAFPVVAVVVLVSVDFFEGSIFSVNLTPLFCGFKVVPGVL</sequence>
<gene>
    <name evidence="3" type="ORF">DFJ43DRAFT_1077566</name>
</gene>
<organism evidence="3 4">
    <name type="scientific">Lentinula guzmanii</name>
    <dbReference type="NCBI Taxonomy" id="2804957"/>
    <lineage>
        <taxon>Eukaryota</taxon>
        <taxon>Fungi</taxon>
        <taxon>Dikarya</taxon>
        <taxon>Basidiomycota</taxon>
        <taxon>Agaricomycotina</taxon>
        <taxon>Agaricomycetes</taxon>
        <taxon>Agaricomycetidae</taxon>
        <taxon>Agaricales</taxon>
        <taxon>Marasmiineae</taxon>
        <taxon>Omphalotaceae</taxon>
        <taxon>Lentinula</taxon>
    </lineage>
</organism>
<dbReference type="InterPro" id="IPR058353">
    <property type="entry name" value="DUF8040"/>
</dbReference>
<reference evidence="3" key="2">
    <citation type="journal article" date="2023" name="Proc. Natl. Acad. Sci. U.S.A.">
        <title>A global phylogenomic analysis of the shiitake genus Lentinula.</title>
        <authorList>
            <person name="Sierra-Patev S."/>
            <person name="Min B."/>
            <person name="Naranjo-Ortiz M."/>
            <person name="Looney B."/>
            <person name="Konkel Z."/>
            <person name="Slot J.C."/>
            <person name="Sakamoto Y."/>
            <person name="Steenwyk J.L."/>
            <person name="Rokas A."/>
            <person name="Carro J."/>
            <person name="Camarero S."/>
            <person name="Ferreira P."/>
            <person name="Molpeceres G."/>
            <person name="Ruiz-Duenas F.J."/>
            <person name="Serrano A."/>
            <person name="Henrissat B."/>
            <person name="Drula E."/>
            <person name="Hughes K.W."/>
            <person name="Mata J.L."/>
            <person name="Ishikawa N.K."/>
            <person name="Vargas-Isla R."/>
            <person name="Ushijima S."/>
            <person name="Smith C.A."/>
            <person name="Donoghue J."/>
            <person name="Ahrendt S."/>
            <person name="Andreopoulos W."/>
            <person name="He G."/>
            <person name="LaButti K."/>
            <person name="Lipzen A."/>
            <person name="Ng V."/>
            <person name="Riley R."/>
            <person name="Sandor L."/>
            <person name="Barry K."/>
            <person name="Martinez A.T."/>
            <person name="Xiao Y."/>
            <person name="Gibbons J.G."/>
            <person name="Terashima K."/>
            <person name="Grigoriev I.V."/>
            <person name="Hibbett D."/>
        </authorList>
    </citation>
    <scope>NUCLEOTIDE SEQUENCE</scope>
    <source>
        <strain evidence="3">ET3784</strain>
    </source>
</reference>
<evidence type="ECO:0000259" key="2">
    <source>
        <dbReference type="Pfam" id="PF26138"/>
    </source>
</evidence>
<protein>
    <recommendedName>
        <fullName evidence="2">DUF8040 domain-containing protein</fullName>
    </recommendedName>
</protein>
<name>A0AA38JJK0_9AGAR</name>
<dbReference type="AlphaFoldDB" id="A0AA38JJK0"/>